<accession>A0A2H0XB24</accession>
<dbReference type="InterPro" id="IPR047865">
    <property type="entry name" value="Ribosomal_uL10_bac_type"/>
</dbReference>
<evidence type="ECO:0000313" key="7">
    <source>
        <dbReference type="Proteomes" id="UP000231098"/>
    </source>
</evidence>
<evidence type="ECO:0000256" key="5">
    <source>
        <dbReference type="HAMAP-Rule" id="MF_00362"/>
    </source>
</evidence>
<dbReference type="Pfam" id="PF00466">
    <property type="entry name" value="Ribosomal_L10"/>
    <property type="match status" value="1"/>
</dbReference>
<proteinExistence type="inferred from homology"/>
<comment type="caution">
    <text evidence="6">The sequence shown here is derived from an EMBL/GenBank/DDBJ whole genome shotgun (WGS) entry which is preliminary data.</text>
</comment>
<keyword evidence="3 5" id="KW-0687">Ribonucleoprotein</keyword>
<organism evidence="6 7">
    <name type="scientific">candidate division WWE3 bacterium CG08_land_8_20_14_0_20_41_15</name>
    <dbReference type="NCBI Taxonomy" id="1975086"/>
    <lineage>
        <taxon>Bacteria</taxon>
        <taxon>Katanobacteria</taxon>
    </lineage>
</organism>
<comment type="similarity">
    <text evidence="1 5">Belongs to the universal ribosomal protein uL10 family.</text>
</comment>
<dbReference type="PROSITE" id="PS01109">
    <property type="entry name" value="RIBOSOMAL_L10"/>
    <property type="match status" value="1"/>
</dbReference>
<dbReference type="Gene3D" id="3.30.70.1730">
    <property type="match status" value="1"/>
</dbReference>
<dbReference type="GO" id="GO:0015934">
    <property type="term" value="C:large ribosomal subunit"/>
    <property type="evidence" value="ECO:0007669"/>
    <property type="project" value="InterPro"/>
</dbReference>
<keyword evidence="5" id="KW-0694">RNA-binding</keyword>
<keyword evidence="5" id="KW-0699">rRNA-binding</keyword>
<dbReference type="EMBL" id="PEYV01000058">
    <property type="protein sequence ID" value="PIS21298.1"/>
    <property type="molecule type" value="Genomic_DNA"/>
</dbReference>
<evidence type="ECO:0000256" key="3">
    <source>
        <dbReference type="ARBA" id="ARBA00023274"/>
    </source>
</evidence>
<evidence type="ECO:0000256" key="2">
    <source>
        <dbReference type="ARBA" id="ARBA00022980"/>
    </source>
</evidence>
<gene>
    <name evidence="5 6" type="primary">rplJ</name>
    <name evidence="6" type="ORF">COT51_03410</name>
</gene>
<comment type="function">
    <text evidence="5">Forms part of the ribosomal stalk, playing a central role in the interaction of the ribosome with GTP-bound translation factors.</text>
</comment>
<evidence type="ECO:0000256" key="4">
    <source>
        <dbReference type="ARBA" id="ARBA00035202"/>
    </source>
</evidence>
<dbReference type="GO" id="GO:0006412">
    <property type="term" value="P:translation"/>
    <property type="evidence" value="ECO:0007669"/>
    <property type="project" value="UniProtKB-UniRule"/>
</dbReference>
<protein>
    <recommendedName>
        <fullName evidence="4 5">Large ribosomal subunit protein uL10</fullName>
    </recommendedName>
</protein>
<comment type="subunit">
    <text evidence="5">Part of the ribosomal stalk of the 50S ribosomal subunit. The N-terminus interacts with L11 and the large rRNA to form the base of the stalk. The C-terminus forms an elongated spine to which L12 dimers bind in a sequential fashion forming a multimeric L10(L12)X complex.</text>
</comment>
<dbReference type="InterPro" id="IPR022973">
    <property type="entry name" value="Ribosomal_uL10_bac"/>
</dbReference>
<reference evidence="7" key="1">
    <citation type="submission" date="2017-09" db="EMBL/GenBank/DDBJ databases">
        <title>Depth-based differentiation of microbial function through sediment-hosted aquifers and enrichment of novel symbionts in the deep terrestrial subsurface.</title>
        <authorList>
            <person name="Probst A.J."/>
            <person name="Ladd B."/>
            <person name="Jarett J.K."/>
            <person name="Geller-Mcgrath D.E."/>
            <person name="Sieber C.M.K."/>
            <person name="Emerson J.B."/>
            <person name="Anantharaman K."/>
            <person name="Thomas B.C."/>
            <person name="Malmstrom R."/>
            <person name="Stieglmeier M."/>
            <person name="Klingl A."/>
            <person name="Woyke T."/>
            <person name="Ryan C.M."/>
            <person name="Banfield J.F."/>
        </authorList>
    </citation>
    <scope>NUCLEOTIDE SEQUENCE [LARGE SCALE GENOMIC DNA]</scope>
</reference>
<evidence type="ECO:0000256" key="1">
    <source>
        <dbReference type="ARBA" id="ARBA00008889"/>
    </source>
</evidence>
<dbReference type="AlphaFoldDB" id="A0A2H0XB24"/>
<dbReference type="GO" id="GO:0070180">
    <property type="term" value="F:large ribosomal subunit rRNA binding"/>
    <property type="evidence" value="ECO:0007669"/>
    <property type="project" value="UniProtKB-UniRule"/>
</dbReference>
<dbReference type="PANTHER" id="PTHR11560">
    <property type="entry name" value="39S RIBOSOMAL PROTEIN L10, MITOCHONDRIAL"/>
    <property type="match status" value="1"/>
</dbReference>
<evidence type="ECO:0000313" key="6">
    <source>
        <dbReference type="EMBL" id="PIS21298.1"/>
    </source>
</evidence>
<dbReference type="SUPFAM" id="SSF160369">
    <property type="entry name" value="Ribosomal protein L10-like"/>
    <property type="match status" value="1"/>
</dbReference>
<sequence>MPTEKKQNIINDLKDKFRRAKAVFFVDYKGINASKISALRTEVRENDGEIEIAKNTLVNIAAGENISNKLTGPTAIIFAFSDPIAALKPAYKLFKEIQLPTFKIGILDGRLISDKEMLELATIPSCEILAAKLVGQLKSPIYRLHNALISNQNKLVLTLSAIASQKQ</sequence>
<dbReference type="InterPro" id="IPR001790">
    <property type="entry name" value="Ribosomal_uL10"/>
</dbReference>
<dbReference type="Proteomes" id="UP000231098">
    <property type="component" value="Unassembled WGS sequence"/>
</dbReference>
<dbReference type="NCBIfam" id="NF000955">
    <property type="entry name" value="PRK00099.1-1"/>
    <property type="match status" value="1"/>
</dbReference>
<dbReference type="CDD" id="cd05797">
    <property type="entry name" value="Ribosomal_L10"/>
    <property type="match status" value="1"/>
</dbReference>
<dbReference type="Gene3D" id="6.10.250.290">
    <property type="match status" value="1"/>
</dbReference>
<keyword evidence="2 5" id="KW-0689">Ribosomal protein</keyword>
<name>A0A2H0XB24_UNCKA</name>
<dbReference type="InterPro" id="IPR002363">
    <property type="entry name" value="Ribosomal_uL10_CS_bac"/>
</dbReference>
<dbReference type="HAMAP" id="MF_00362">
    <property type="entry name" value="Ribosomal_uL10"/>
    <property type="match status" value="1"/>
</dbReference>
<dbReference type="GO" id="GO:0003735">
    <property type="term" value="F:structural constituent of ribosome"/>
    <property type="evidence" value="ECO:0007669"/>
    <property type="project" value="InterPro"/>
</dbReference>
<dbReference type="InterPro" id="IPR043141">
    <property type="entry name" value="Ribosomal_uL10-like_sf"/>
</dbReference>